<dbReference type="InterPro" id="IPR052239">
    <property type="entry name" value="Ser/Thr-specific_kinases"/>
</dbReference>
<dbReference type="GO" id="GO:0005524">
    <property type="term" value="F:ATP binding"/>
    <property type="evidence" value="ECO:0007669"/>
    <property type="project" value="UniProtKB-KW"/>
</dbReference>
<feature type="zinc finger region" description="C3H1-type" evidence="12">
    <location>
        <begin position="49"/>
        <end position="77"/>
    </location>
</feature>
<dbReference type="PANTHER" id="PTHR45998">
    <property type="entry name" value="SERINE/THREONINE-PROTEIN KINASE 16"/>
    <property type="match status" value="1"/>
</dbReference>
<dbReference type="SMART" id="SM00220">
    <property type="entry name" value="S_TKc"/>
    <property type="match status" value="1"/>
</dbReference>
<dbReference type="InterPro" id="IPR012337">
    <property type="entry name" value="RNaseH-like_sf"/>
</dbReference>
<comment type="catalytic activity">
    <reaction evidence="11">
        <text>L-seryl-[protein] + ATP = O-phospho-L-seryl-[protein] + ADP + H(+)</text>
        <dbReference type="Rhea" id="RHEA:17989"/>
        <dbReference type="Rhea" id="RHEA-COMP:9863"/>
        <dbReference type="Rhea" id="RHEA-COMP:11604"/>
        <dbReference type="ChEBI" id="CHEBI:15378"/>
        <dbReference type="ChEBI" id="CHEBI:29999"/>
        <dbReference type="ChEBI" id="CHEBI:30616"/>
        <dbReference type="ChEBI" id="CHEBI:83421"/>
        <dbReference type="ChEBI" id="CHEBI:456216"/>
        <dbReference type="EC" id="2.7.11.1"/>
    </reaction>
</comment>
<protein>
    <recommendedName>
        <fullName evidence="1">non-specific serine/threonine protein kinase</fullName>
        <ecNumber evidence="1">2.7.11.1</ecNumber>
    </recommendedName>
</protein>
<name>A0A2P6NFC1_9EUKA</name>
<dbReference type="SUPFAM" id="SSF56112">
    <property type="entry name" value="Protein kinase-like (PK-like)"/>
    <property type="match status" value="1"/>
</dbReference>
<evidence type="ECO:0000256" key="4">
    <source>
        <dbReference type="ARBA" id="ARBA00022723"/>
    </source>
</evidence>
<dbReference type="GO" id="GO:0008270">
    <property type="term" value="F:zinc ion binding"/>
    <property type="evidence" value="ECO:0007669"/>
    <property type="project" value="UniProtKB-KW"/>
</dbReference>
<evidence type="ECO:0000256" key="3">
    <source>
        <dbReference type="ARBA" id="ARBA00022679"/>
    </source>
</evidence>
<dbReference type="Pfam" id="PF00069">
    <property type="entry name" value="Pkinase"/>
    <property type="match status" value="1"/>
</dbReference>
<evidence type="ECO:0000256" key="10">
    <source>
        <dbReference type="ARBA" id="ARBA00047899"/>
    </source>
</evidence>
<evidence type="ECO:0000256" key="5">
    <source>
        <dbReference type="ARBA" id="ARBA00022741"/>
    </source>
</evidence>
<dbReference type="Proteomes" id="UP000241769">
    <property type="component" value="Unassembled WGS sequence"/>
</dbReference>
<dbReference type="EMBL" id="MDYQ01000099">
    <property type="protein sequence ID" value="PRP82642.1"/>
    <property type="molecule type" value="Genomic_DNA"/>
</dbReference>
<gene>
    <name evidence="16" type="ORF">PROFUN_09753</name>
</gene>
<dbReference type="GO" id="GO:0005794">
    <property type="term" value="C:Golgi apparatus"/>
    <property type="evidence" value="ECO:0007669"/>
    <property type="project" value="TreeGrafter"/>
</dbReference>
<dbReference type="EC" id="2.7.11.1" evidence="1"/>
<evidence type="ECO:0000256" key="6">
    <source>
        <dbReference type="ARBA" id="ARBA00022771"/>
    </source>
</evidence>
<dbReference type="Gene3D" id="1.10.510.10">
    <property type="entry name" value="Transferase(Phosphotransferase) domain 1"/>
    <property type="match status" value="1"/>
</dbReference>
<dbReference type="SUPFAM" id="SSF90229">
    <property type="entry name" value="CCCH zinc finger"/>
    <property type="match status" value="1"/>
</dbReference>
<sequence>MSSDSVAEWLRRQTANLLPSGARVRISPLSSWRMNAPTATSIPNNSNNPTRVKFCHTFAANQTCRFGANCRYSHQIPASNNGSSPIDREEPSKKPETRGAKRSQPPVTTAQHATKRTQPPLKPIQSTVKQSQPPQKPPQAITRHTQPPKTPKSDQIPSTNDANSADVPKREQEEQPPNHKTYLQVKTNDRGEPSESSILGLFEGRVYQVWKRENRGVVTYRLIFPSLEEFRHALMMHEGPLRQQIKKMGTQAEKMQFTTKTKEGRHVTFKFNQSSMSEPIEKSEIESLPPMKFPGNIKGMDIEWRPSFQKGRENLASLLQLANGTDAVVFRLLDLVALQREEAIQAGQRRPRFIQPNDRGQVSTNLLKRTSAPPYDLPPYLLSLLSSPLIKKAGVGLTSDAEKMKKDFRAKVEGLCDISLLPGVRRYTQSGLKPLTARYLGFKMNKGKSVQMCNWEGDITQKQLEYAAMDAYCGRQVYLEMMKEDYVPFFDQLFPDLKDVKDEPIVAQGNRLAVCRLNHSATLSDVCSVKFKSTDIESLTKLVRVEDPANGRFLALKKTLCQTPEQIKSAQTEVDTFGKFRHDNILPAIDVEKRASEKVPGATEYLILLPLFDLTLQDALEARKLSEADYSQYFSERYILTAFLELCRGVAQFHHHNPPLAHNDIKPHNILVSDKRRLVLFDFGSVREARHMISSRRDALAIEEWSNTNCTPLYKAPELFQVPTNSTIDERTDVWALGCTLYAMAYMENPFEQDSAQGSINLAVTGGSVRFPPSSQNYSTEFQNIITWILNVDHQSRPFIDDVILRIEKFIPSLRSDQEADSTMIESANKAMAAQLRSSGRHILSPKSPKPSHSRSSSTAGTGHTRSNSSVGSKKGHSRNASEVLGFGGGDKKEKKEKSHSRGPSLSMKHGRSKSRQVDEDDDLDTLVANWKMQQLEEGEGTRDEPTLPRVIIDQPK</sequence>
<keyword evidence="7" id="KW-0418">Kinase</keyword>
<dbReference type="InterPro" id="IPR036397">
    <property type="entry name" value="RNaseH_sf"/>
</dbReference>
<dbReference type="InterPro" id="IPR002562">
    <property type="entry name" value="3'-5'_exonuclease_dom"/>
</dbReference>
<dbReference type="SUPFAM" id="SSF53098">
    <property type="entry name" value="Ribonuclease H-like"/>
    <property type="match status" value="1"/>
</dbReference>
<keyword evidence="17" id="KW-1185">Reference proteome</keyword>
<feature type="compositionally biased region" description="Basic and acidic residues" evidence="13">
    <location>
        <begin position="167"/>
        <end position="177"/>
    </location>
</feature>
<proteinExistence type="predicted"/>
<comment type="catalytic activity">
    <reaction evidence="10">
        <text>L-threonyl-[protein] + ATP = O-phospho-L-threonyl-[protein] + ADP + H(+)</text>
        <dbReference type="Rhea" id="RHEA:46608"/>
        <dbReference type="Rhea" id="RHEA-COMP:11060"/>
        <dbReference type="Rhea" id="RHEA-COMP:11605"/>
        <dbReference type="ChEBI" id="CHEBI:15378"/>
        <dbReference type="ChEBI" id="CHEBI:30013"/>
        <dbReference type="ChEBI" id="CHEBI:30616"/>
        <dbReference type="ChEBI" id="CHEBI:61977"/>
        <dbReference type="ChEBI" id="CHEBI:456216"/>
        <dbReference type="EC" id="2.7.11.1"/>
    </reaction>
</comment>
<evidence type="ECO:0000256" key="11">
    <source>
        <dbReference type="ARBA" id="ARBA00048679"/>
    </source>
</evidence>
<evidence type="ECO:0000259" key="14">
    <source>
        <dbReference type="PROSITE" id="PS50011"/>
    </source>
</evidence>
<dbReference type="PROSITE" id="PS50103">
    <property type="entry name" value="ZF_C3H1"/>
    <property type="match status" value="1"/>
</dbReference>
<accession>A0A2P6NFC1</accession>
<dbReference type="InParanoid" id="A0A2P6NFC1"/>
<keyword evidence="3" id="KW-0808">Transferase</keyword>
<dbReference type="AlphaFoldDB" id="A0A2P6NFC1"/>
<keyword evidence="9" id="KW-0067">ATP-binding</keyword>
<evidence type="ECO:0000313" key="16">
    <source>
        <dbReference type="EMBL" id="PRP82642.1"/>
    </source>
</evidence>
<dbReference type="InterPro" id="IPR036855">
    <property type="entry name" value="Znf_CCCH_sf"/>
</dbReference>
<evidence type="ECO:0000256" key="8">
    <source>
        <dbReference type="ARBA" id="ARBA00022833"/>
    </source>
</evidence>
<dbReference type="PROSITE" id="PS00108">
    <property type="entry name" value="PROTEIN_KINASE_ST"/>
    <property type="match status" value="1"/>
</dbReference>
<dbReference type="STRING" id="1890364.A0A2P6NFC1"/>
<keyword evidence="6 12" id="KW-0863">Zinc-finger</keyword>
<evidence type="ECO:0000256" key="7">
    <source>
        <dbReference type="ARBA" id="ARBA00022777"/>
    </source>
</evidence>
<feature type="compositionally biased region" description="Polar residues" evidence="13">
    <location>
        <begin position="859"/>
        <end position="872"/>
    </location>
</feature>
<evidence type="ECO:0000256" key="2">
    <source>
        <dbReference type="ARBA" id="ARBA00022527"/>
    </source>
</evidence>
<evidence type="ECO:0000259" key="15">
    <source>
        <dbReference type="PROSITE" id="PS50103"/>
    </source>
</evidence>
<dbReference type="GO" id="GO:0006139">
    <property type="term" value="P:nucleobase-containing compound metabolic process"/>
    <property type="evidence" value="ECO:0007669"/>
    <property type="project" value="InterPro"/>
</dbReference>
<dbReference type="SMART" id="SM00356">
    <property type="entry name" value="ZnF_C3H1"/>
    <property type="match status" value="1"/>
</dbReference>
<dbReference type="InterPro" id="IPR008271">
    <property type="entry name" value="Ser/Thr_kinase_AS"/>
</dbReference>
<dbReference type="OrthoDB" id="248923at2759"/>
<feature type="compositionally biased region" description="Polar residues" evidence="13">
    <location>
        <begin position="142"/>
        <end position="163"/>
    </location>
</feature>
<evidence type="ECO:0000256" key="12">
    <source>
        <dbReference type="PROSITE-ProRule" id="PRU00723"/>
    </source>
</evidence>
<dbReference type="InterPro" id="IPR000719">
    <property type="entry name" value="Prot_kinase_dom"/>
</dbReference>
<organism evidence="16 17">
    <name type="scientific">Planoprotostelium fungivorum</name>
    <dbReference type="NCBI Taxonomy" id="1890364"/>
    <lineage>
        <taxon>Eukaryota</taxon>
        <taxon>Amoebozoa</taxon>
        <taxon>Evosea</taxon>
        <taxon>Variosea</taxon>
        <taxon>Cavosteliida</taxon>
        <taxon>Cavosteliaceae</taxon>
        <taxon>Planoprotostelium</taxon>
    </lineage>
</organism>
<dbReference type="CDD" id="cd06141">
    <property type="entry name" value="WRN_exo"/>
    <property type="match status" value="1"/>
</dbReference>
<feature type="region of interest" description="Disordered" evidence="13">
    <location>
        <begin position="76"/>
        <end position="195"/>
    </location>
</feature>
<dbReference type="Pfam" id="PF01612">
    <property type="entry name" value="DNA_pol_A_exo1"/>
    <property type="match status" value="1"/>
</dbReference>
<dbReference type="PANTHER" id="PTHR45998:SF2">
    <property type="entry name" value="SERINE_THREONINE-PROTEIN KINASE 16"/>
    <property type="match status" value="1"/>
</dbReference>
<feature type="domain" description="Protein kinase" evidence="14">
    <location>
        <begin position="500"/>
        <end position="811"/>
    </location>
</feature>
<feature type="region of interest" description="Disordered" evidence="13">
    <location>
        <begin position="831"/>
        <end position="957"/>
    </location>
</feature>
<dbReference type="Gene3D" id="3.30.420.10">
    <property type="entry name" value="Ribonuclease H-like superfamily/Ribonuclease H"/>
    <property type="match status" value="1"/>
</dbReference>
<comment type="caution">
    <text evidence="16">The sequence shown here is derived from an EMBL/GenBank/DDBJ whole genome shotgun (WGS) entry which is preliminary data.</text>
</comment>
<keyword evidence="8 12" id="KW-0862">Zinc</keyword>
<dbReference type="SMART" id="SM00474">
    <property type="entry name" value="35EXOc"/>
    <property type="match status" value="1"/>
</dbReference>
<dbReference type="GO" id="GO:0008408">
    <property type="term" value="F:3'-5' exonuclease activity"/>
    <property type="evidence" value="ECO:0007669"/>
    <property type="project" value="InterPro"/>
</dbReference>
<dbReference type="InterPro" id="IPR000571">
    <property type="entry name" value="Znf_CCCH"/>
</dbReference>
<evidence type="ECO:0000256" key="9">
    <source>
        <dbReference type="ARBA" id="ARBA00022840"/>
    </source>
</evidence>
<keyword evidence="4 12" id="KW-0479">Metal-binding</keyword>
<dbReference type="GO" id="GO:0004674">
    <property type="term" value="F:protein serine/threonine kinase activity"/>
    <property type="evidence" value="ECO:0007669"/>
    <property type="project" value="UniProtKB-KW"/>
</dbReference>
<evidence type="ECO:0000313" key="17">
    <source>
        <dbReference type="Proteomes" id="UP000241769"/>
    </source>
</evidence>
<evidence type="ECO:0000256" key="1">
    <source>
        <dbReference type="ARBA" id="ARBA00012513"/>
    </source>
</evidence>
<keyword evidence="2" id="KW-0723">Serine/threonine-protein kinase</keyword>
<dbReference type="PROSITE" id="PS50011">
    <property type="entry name" value="PROTEIN_KINASE_DOM"/>
    <property type="match status" value="1"/>
</dbReference>
<evidence type="ECO:0000256" key="13">
    <source>
        <dbReference type="SAM" id="MobiDB-lite"/>
    </source>
</evidence>
<dbReference type="GO" id="GO:0003676">
    <property type="term" value="F:nucleic acid binding"/>
    <property type="evidence" value="ECO:0007669"/>
    <property type="project" value="InterPro"/>
</dbReference>
<keyword evidence="5" id="KW-0547">Nucleotide-binding</keyword>
<dbReference type="InterPro" id="IPR011009">
    <property type="entry name" value="Kinase-like_dom_sf"/>
</dbReference>
<feature type="compositionally biased region" description="Basic and acidic residues" evidence="13">
    <location>
        <begin position="86"/>
        <end position="99"/>
    </location>
</feature>
<reference evidence="16 17" key="1">
    <citation type="journal article" date="2018" name="Genome Biol. Evol.">
        <title>Multiple Roots of Fruiting Body Formation in Amoebozoa.</title>
        <authorList>
            <person name="Hillmann F."/>
            <person name="Forbes G."/>
            <person name="Novohradska S."/>
            <person name="Ferling I."/>
            <person name="Riege K."/>
            <person name="Groth M."/>
            <person name="Westermann M."/>
            <person name="Marz M."/>
            <person name="Spaller T."/>
            <person name="Winckler T."/>
            <person name="Schaap P."/>
            <person name="Glockner G."/>
        </authorList>
    </citation>
    <scope>NUCLEOTIDE SEQUENCE [LARGE SCALE GENOMIC DNA]</scope>
    <source>
        <strain evidence="16 17">Jena</strain>
    </source>
</reference>
<feature type="domain" description="C3H1-type" evidence="15">
    <location>
        <begin position="49"/>
        <end position="77"/>
    </location>
</feature>